<evidence type="ECO:0000313" key="2">
    <source>
        <dbReference type="EMBL" id="KAK2962483.1"/>
    </source>
</evidence>
<keyword evidence="3" id="KW-1185">Reference proteome</keyword>
<name>A0ABQ9YFK3_9EUKA</name>
<proteinExistence type="predicted"/>
<feature type="compositionally biased region" description="Pro residues" evidence="1">
    <location>
        <begin position="576"/>
        <end position="586"/>
    </location>
</feature>
<feature type="region of interest" description="Disordered" evidence="1">
    <location>
        <begin position="219"/>
        <end position="260"/>
    </location>
</feature>
<feature type="compositionally biased region" description="Basic residues" evidence="1">
    <location>
        <begin position="431"/>
        <end position="443"/>
    </location>
</feature>
<protein>
    <submittedName>
        <fullName evidence="2">Uncharacterized protein</fullName>
    </submittedName>
</protein>
<feature type="compositionally biased region" description="Acidic residues" evidence="1">
    <location>
        <begin position="731"/>
        <end position="747"/>
    </location>
</feature>
<sequence length="968" mass="108028">MNRPTTSIPPKPIRASLSSNISPLPSLSNKTKRVTKRPISGNVTSEKPQYHHHSTKAKAGYKTNDPFILAVARPKLRKVKKKKRTQSTQESPTKRIRDELPDIYPYELPLVMDPDLTVNIGERSSSRLSGRFSSLSVASPVPPPEPQNRLFFESSPAEINLFLPQMMDINRELVVVRQSEEKFIRGFLVTPTLLSQDSPHIPNIHSLFQLEKSIRLAQSLKDSPTSKTPSTNRGRPRPKVRALEQPPQPLPRTPTTRGDSSKFITLVAAADEESAPTLQNSSVYPIQTILTSLPFLPSPLSHTFIEPPSPPPPPPQPSLSPTTLFVSIPDPATRPPHKTSVSAGDSQRFPEDDEANDVLARTLTSRKVSSVNDTLSRRSLDSTKALRPNIPKQKSSEFTLPPLPPFSVFIGKKQRGSESERVVPTAPPKPQTKRRQRQLRIHSRCISSSPSGLSTNSQLNDLSPSTRYPRNSFGQNPSHSTPRGRSAESRKKLKQRPRSTPPRATLMANHNPAPTPAASHTNHSARSPNSHLFPAIVAVPSLPVPPAPTSTQPRPHPQRRKHESSHTSEHSISCPTSPPSPSPPSPLVEINQDFDTAFSSAPLSPSAAVVQPPSTPPSPESEKTVEETEQEELLRLQTETSDSLKGLLSLLNLVHIHFLSPHNAHTFTSPLLPQPIFHSLQMNLFWLDVVDAFSDFIRDIEWEADPKRKECERRWQHKYDRMAARERNGESESEFEDEEEDEEEVSDDQPGINRRDEDTTNSDMNCQSLPNELQNIPLRSPGYHVPSSFHLEIQSIRILQVLLSEERVDSLFRIVSGIILEKKQQILTSLPLNEAASVVTTSNWFDTLDGFENGEEPAKDEVLDALEALSVRMGVDENRTLGTTMSLAAEIQSIQNDSDTMLGLIDMLVCVIKDEEKHRRRRDLDCLMDLACFDLVRLWENDAKTNPSMIYFSREESLFPEEADLGVG</sequence>
<comment type="caution">
    <text evidence="2">The sequence shown here is derived from an EMBL/GenBank/DDBJ whole genome shotgun (WGS) entry which is preliminary data.</text>
</comment>
<feature type="compositionally biased region" description="Polar residues" evidence="1">
    <location>
        <begin position="518"/>
        <end position="530"/>
    </location>
</feature>
<accession>A0ABQ9YFK3</accession>
<dbReference type="EMBL" id="JARBJD010000011">
    <property type="protein sequence ID" value="KAK2962483.1"/>
    <property type="molecule type" value="Genomic_DNA"/>
</dbReference>
<feature type="compositionally biased region" description="Pro residues" evidence="1">
    <location>
        <begin position="307"/>
        <end position="318"/>
    </location>
</feature>
<gene>
    <name evidence="2" type="ORF">BLNAU_2726</name>
</gene>
<feature type="compositionally biased region" description="Polar residues" evidence="1">
    <location>
        <begin position="220"/>
        <end position="233"/>
    </location>
</feature>
<feature type="compositionally biased region" description="Polar residues" evidence="1">
    <location>
        <begin position="761"/>
        <end position="774"/>
    </location>
</feature>
<dbReference type="Proteomes" id="UP001281761">
    <property type="component" value="Unassembled WGS sequence"/>
</dbReference>
<feature type="region of interest" description="Disordered" evidence="1">
    <location>
        <begin position="367"/>
        <end position="590"/>
    </location>
</feature>
<feature type="compositionally biased region" description="Low complexity" evidence="1">
    <location>
        <begin position="16"/>
        <end position="29"/>
    </location>
</feature>
<feature type="compositionally biased region" description="Low complexity" evidence="1">
    <location>
        <begin position="602"/>
        <end position="612"/>
    </location>
</feature>
<feature type="region of interest" description="Disordered" evidence="1">
    <location>
        <begin position="602"/>
        <end position="626"/>
    </location>
</feature>
<organism evidence="2 3">
    <name type="scientific">Blattamonas nauphoetae</name>
    <dbReference type="NCBI Taxonomy" id="2049346"/>
    <lineage>
        <taxon>Eukaryota</taxon>
        <taxon>Metamonada</taxon>
        <taxon>Preaxostyla</taxon>
        <taxon>Oxymonadida</taxon>
        <taxon>Blattamonas</taxon>
    </lineage>
</organism>
<feature type="compositionally biased region" description="Polar residues" evidence="1">
    <location>
        <begin position="445"/>
        <end position="483"/>
    </location>
</feature>
<evidence type="ECO:0000313" key="3">
    <source>
        <dbReference type="Proteomes" id="UP001281761"/>
    </source>
</evidence>
<reference evidence="2 3" key="1">
    <citation type="journal article" date="2022" name="bioRxiv">
        <title>Genomics of Preaxostyla Flagellates Illuminates Evolutionary Transitions and the Path Towards Mitochondrial Loss.</title>
        <authorList>
            <person name="Novak L.V.F."/>
            <person name="Treitli S.C."/>
            <person name="Pyrih J."/>
            <person name="Halakuc P."/>
            <person name="Pipaliya S.V."/>
            <person name="Vacek V."/>
            <person name="Brzon O."/>
            <person name="Soukal P."/>
            <person name="Eme L."/>
            <person name="Dacks J.B."/>
            <person name="Karnkowska A."/>
            <person name="Elias M."/>
            <person name="Hampl V."/>
        </authorList>
    </citation>
    <scope>NUCLEOTIDE SEQUENCE [LARGE SCALE GENOMIC DNA]</scope>
    <source>
        <strain evidence="2">NAU3</strain>
        <tissue evidence="2">Gut</tissue>
    </source>
</reference>
<feature type="region of interest" description="Disordered" evidence="1">
    <location>
        <begin position="723"/>
        <end position="777"/>
    </location>
</feature>
<feature type="region of interest" description="Disordered" evidence="1">
    <location>
        <begin position="301"/>
        <end position="355"/>
    </location>
</feature>
<evidence type="ECO:0000256" key="1">
    <source>
        <dbReference type="SAM" id="MobiDB-lite"/>
    </source>
</evidence>
<feature type="region of interest" description="Disordered" evidence="1">
    <location>
        <begin position="1"/>
        <end position="59"/>
    </location>
</feature>